<dbReference type="EMBL" id="JANPWB010000015">
    <property type="protein sequence ID" value="KAJ1090027.1"/>
    <property type="molecule type" value="Genomic_DNA"/>
</dbReference>
<evidence type="ECO:0000313" key="3">
    <source>
        <dbReference type="Proteomes" id="UP001066276"/>
    </source>
</evidence>
<accession>A0AAV7LEK1</accession>
<sequence length="81" mass="8540">MFPLLFPMWISRDLSGPSGPSKPKRDPVRDLNTGARLEPSSVESQEHEDPGVATAITAITATTTTTVNCSAAYWTSGTGCG</sequence>
<comment type="caution">
    <text evidence="2">The sequence shown here is derived from an EMBL/GenBank/DDBJ whole genome shotgun (WGS) entry which is preliminary data.</text>
</comment>
<reference evidence="2" key="1">
    <citation type="journal article" date="2022" name="bioRxiv">
        <title>Sequencing and chromosome-scale assembly of the giantPleurodeles waltlgenome.</title>
        <authorList>
            <person name="Brown T."/>
            <person name="Elewa A."/>
            <person name="Iarovenko S."/>
            <person name="Subramanian E."/>
            <person name="Araus A.J."/>
            <person name="Petzold A."/>
            <person name="Susuki M."/>
            <person name="Suzuki K.-i.T."/>
            <person name="Hayashi T."/>
            <person name="Toyoda A."/>
            <person name="Oliveira C."/>
            <person name="Osipova E."/>
            <person name="Leigh N.D."/>
            <person name="Simon A."/>
            <person name="Yun M.H."/>
        </authorList>
    </citation>
    <scope>NUCLEOTIDE SEQUENCE</scope>
    <source>
        <strain evidence="2">20211129_DDA</strain>
        <tissue evidence="2">Liver</tissue>
    </source>
</reference>
<evidence type="ECO:0000313" key="2">
    <source>
        <dbReference type="EMBL" id="KAJ1090027.1"/>
    </source>
</evidence>
<feature type="region of interest" description="Disordered" evidence="1">
    <location>
        <begin position="12"/>
        <end position="50"/>
    </location>
</feature>
<gene>
    <name evidence="2" type="ORF">NDU88_003167</name>
</gene>
<dbReference type="Proteomes" id="UP001066276">
    <property type="component" value="Chromosome 11"/>
</dbReference>
<dbReference type="AlphaFoldDB" id="A0AAV7LEK1"/>
<organism evidence="2 3">
    <name type="scientific">Pleurodeles waltl</name>
    <name type="common">Iberian ribbed newt</name>
    <dbReference type="NCBI Taxonomy" id="8319"/>
    <lineage>
        <taxon>Eukaryota</taxon>
        <taxon>Metazoa</taxon>
        <taxon>Chordata</taxon>
        <taxon>Craniata</taxon>
        <taxon>Vertebrata</taxon>
        <taxon>Euteleostomi</taxon>
        <taxon>Amphibia</taxon>
        <taxon>Batrachia</taxon>
        <taxon>Caudata</taxon>
        <taxon>Salamandroidea</taxon>
        <taxon>Salamandridae</taxon>
        <taxon>Pleurodelinae</taxon>
        <taxon>Pleurodeles</taxon>
    </lineage>
</organism>
<evidence type="ECO:0000256" key="1">
    <source>
        <dbReference type="SAM" id="MobiDB-lite"/>
    </source>
</evidence>
<proteinExistence type="predicted"/>
<keyword evidence="3" id="KW-1185">Reference proteome</keyword>
<protein>
    <submittedName>
        <fullName evidence="2">Uncharacterized protein</fullName>
    </submittedName>
</protein>
<name>A0AAV7LEK1_PLEWA</name>